<evidence type="ECO:0000256" key="1">
    <source>
        <dbReference type="SAM" id="MobiDB-lite"/>
    </source>
</evidence>
<keyword evidence="2" id="KW-1133">Transmembrane helix</keyword>
<dbReference type="Pfam" id="PF04977">
    <property type="entry name" value="DivIC"/>
    <property type="match status" value="1"/>
</dbReference>
<evidence type="ECO:0000256" key="2">
    <source>
        <dbReference type="SAM" id="Phobius"/>
    </source>
</evidence>
<comment type="caution">
    <text evidence="3">The sequence shown here is derived from an EMBL/GenBank/DDBJ whole genome shotgun (WGS) entry which is preliminary data.</text>
</comment>
<keyword evidence="4" id="KW-1185">Reference proteome</keyword>
<keyword evidence="2" id="KW-0812">Transmembrane</keyword>
<evidence type="ECO:0000313" key="3">
    <source>
        <dbReference type="EMBL" id="GAA2649233.1"/>
    </source>
</evidence>
<dbReference type="Proteomes" id="UP001500994">
    <property type="component" value="Unassembled WGS sequence"/>
</dbReference>
<feature type="region of interest" description="Disordered" evidence="1">
    <location>
        <begin position="139"/>
        <end position="226"/>
    </location>
</feature>
<sequence length="226" mass="22510">MTRQGGRPRARQRLTALLPSVPRGATAARTPFVLLVVVLLGSGLITLLLLNSALNQGSFELSKLERKTGELTDEQQALQQEVDGYSAPDALARRARRLGMVPGGNPAFLMPDGTVRGAPGPVEASGAALSASAGPVLGPGALRPVGQEAASAPRVPAQAPPAPPPTPAGAPNPAVPFAPHTPGVPSSPGPLATPMAPASALTPDPPAPAVRAPGPVAGPTPSATGR</sequence>
<name>A0ABN3RCR1_9ACTN</name>
<feature type="compositionally biased region" description="Low complexity" evidence="1">
    <location>
        <begin position="209"/>
        <end position="226"/>
    </location>
</feature>
<protein>
    <submittedName>
        <fullName evidence="3">Septum formation initiator family protein</fullName>
    </submittedName>
</protein>
<dbReference type="EMBL" id="BAAARK010000002">
    <property type="protein sequence ID" value="GAA2649233.1"/>
    <property type="molecule type" value="Genomic_DNA"/>
</dbReference>
<keyword evidence="2" id="KW-0472">Membrane</keyword>
<feature type="transmembrane region" description="Helical" evidence="2">
    <location>
        <begin position="32"/>
        <end position="54"/>
    </location>
</feature>
<accession>A0ABN3RCR1</accession>
<organism evidence="3 4">
    <name type="scientific">Streptomyces lunalinharesii</name>
    <dbReference type="NCBI Taxonomy" id="333384"/>
    <lineage>
        <taxon>Bacteria</taxon>
        <taxon>Bacillati</taxon>
        <taxon>Actinomycetota</taxon>
        <taxon>Actinomycetes</taxon>
        <taxon>Kitasatosporales</taxon>
        <taxon>Streptomycetaceae</taxon>
        <taxon>Streptomyces</taxon>
    </lineage>
</organism>
<feature type="compositionally biased region" description="Pro residues" evidence="1">
    <location>
        <begin position="158"/>
        <end position="176"/>
    </location>
</feature>
<gene>
    <name evidence="3" type="ORF">GCM10009864_10990</name>
</gene>
<dbReference type="InterPro" id="IPR007060">
    <property type="entry name" value="FtsL/DivIC"/>
</dbReference>
<proteinExistence type="predicted"/>
<evidence type="ECO:0000313" key="4">
    <source>
        <dbReference type="Proteomes" id="UP001500994"/>
    </source>
</evidence>
<dbReference type="RefSeq" id="WP_344573785.1">
    <property type="nucleotide sequence ID" value="NZ_BAAARK010000002.1"/>
</dbReference>
<reference evidence="3 4" key="1">
    <citation type="journal article" date="2019" name="Int. J. Syst. Evol. Microbiol.">
        <title>The Global Catalogue of Microorganisms (GCM) 10K type strain sequencing project: providing services to taxonomists for standard genome sequencing and annotation.</title>
        <authorList>
            <consortium name="The Broad Institute Genomics Platform"/>
            <consortium name="The Broad Institute Genome Sequencing Center for Infectious Disease"/>
            <person name="Wu L."/>
            <person name="Ma J."/>
        </authorList>
    </citation>
    <scope>NUCLEOTIDE SEQUENCE [LARGE SCALE GENOMIC DNA]</scope>
    <source>
        <strain evidence="3 4">JCM 16374</strain>
    </source>
</reference>